<feature type="region of interest" description="Disordered" evidence="1">
    <location>
        <begin position="182"/>
        <end position="214"/>
    </location>
</feature>
<dbReference type="OrthoDB" id="3599194at2759"/>
<reference evidence="2 3" key="1">
    <citation type="journal article" date="2018" name="BMC Genomics">
        <title>Comparative genome analyses reveal sequence features reflecting distinct modes of host-adaptation between dicot and monocot powdery mildew.</title>
        <authorList>
            <person name="Wu Y."/>
            <person name="Ma X."/>
            <person name="Pan Z."/>
            <person name="Kale S.D."/>
            <person name="Song Y."/>
            <person name="King H."/>
            <person name="Zhang Q."/>
            <person name="Presley C."/>
            <person name="Deng X."/>
            <person name="Wei C.I."/>
            <person name="Xiao S."/>
        </authorList>
    </citation>
    <scope>NUCLEOTIDE SEQUENCE [LARGE SCALE GENOMIC DNA]</scope>
    <source>
        <strain evidence="2">UCSC1</strain>
    </source>
</reference>
<feature type="compositionally biased region" description="Basic and acidic residues" evidence="1">
    <location>
        <begin position="202"/>
        <end position="214"/>
    </location>
</feature>
<sequence length="214" mass="24794">MLDELTEGDVKDFKRAFTARFSPDYGVELSEDTVQEDTNNLAEGIKESLLDYYGRAQHLLRRSHAKDTPIAVGEQLTPIERMVVNRVIKVFVSGIKDDSIKKAILMRNEKLPASLLEAYEVTLQTMGRLEQVKEFEKLEYEKLEVEFLRRDFASRHERPLMSVLADTGNGNKEIQANFRSFEQSRLNTQRRQNSYCQPTMSLERRAERNTGTRD</sequence>
<name>A0A420HNX7_9PEZI</name>
<feature type="compositionally biased region" description="Polar residues" evidence="1">
    <location>
        <begin position="182"/>
        <end position="200"/>
    </location>
</feature>
<dbReference type="EMBL" id="MCBR01017761">
    <property type="protein sequence ID" value="RKF59158.1"/>
    <property type="molecule type" value="Genomic_DNA"/>
</dbReference>
<dbReference type="AlphaFoldDB" id="A0A420HNX7"/>
<dbReference type="Proteomes" id="UP000285405">
    <property type="component" value="Unassembled WGS sequence"/>
</dbReference>
<comment type="caution">
    <text evidence="2">The sequence shown here is derived from an EMBL/GenBank/DDBJ whole genome shotgun (WGS) entry which is preliminary data.</text>
</comment>
<protein>
    <submittedName>
        <fullName evidence="2">Uncharacterized protein</fullName>
    </submittedName>
</protein>
<organism evidence="2 3">
    <name type="scientific">Golovinomyces cichoracearum</name>
    <dbReference type="NCBI Taxonomy" id="62708"/>
    <lineage>
        <taxon>Eukaryota</taxon>
        <taxon>Fungi</taxon>
        <taxon>Dikarya</taxon>
        <taxon>Ascomycota</taxon>
        <taxon>Pezizomycotina</taxon>
        <taxon>Leotiomycetes</taxon>
        <taxon>Erysiphales</taxon>
        <taxon>Erysiphaceae</taxon>
        <taxon>Golovinomyces</taxon>
    </lineage>
</organism>
<proteinExistence type="predicted"/>
<evidence type="ECO:0000313" key="2">
    <source>
        <dbReference type="EMBL" id="RKF59158.1"/>
    </source>
</evidence>
<evidence type="ECO:0000256" key="1">
    <source>
        <dbReference type="SAM" id="MobiDB-lite"/>
    </source>
</evidence>
<evidence type="ECO:0000313" key="3">
    <source>
        <dbReference type="Proteomes" id="UP000285405"/>
    </source>
</evidence>
<gene>
    <name evidence="2" type="ORF">GcC1_177023</name>
</gene>
<accession>A0A420HNX7</accession>